<dbReference type="STRING" id="391735.Veis_0308"/>
<evidence type="ECO:0000256" key="1">
    <source>
        <dbReference type="SAM" id="MobiDB-lite"/>
    </source>
</evidence>
<accession>A1WEP2</accession>
<sequence>MTPMAGGRRGCHVLQAPASTRRRERSGRCWRMGVGAATGAWVGPRRAGARDNERSTNAYGKDGFAAQGCAGPIDCVMANRCQTIQTMPGPT</sequence>
<keyword evidence="3" id="KW-1185">Reference proteome</keyword>
<feature type="region of interest" description="Disordered" evidence="1">
    <location>
        <begin position="1"/>
        <end position="26"/>
    </location>
</feature>
<reference evidence="3" key="1">
    <citation type="submission" date="2006-12" db="EMBL/GenBank/DDBJ databases">
        <title>Complete sequence of chromosome 1 of Verminephrobacter eiseniae EF01-2.</title>
        <authorList>
            <person name="Copeland A."/>
            <person name="Lucas S."/>
            <person name="Lapidus A."/>
            <person name="Barry K."/>
            <person name="Detter J.C."/>
            <person name="Glavina del Rio T."/>
            <person name="Dalin E."/>
            <person name="Tice H."/>
            <person name="Pitluck S."/>
            <person name="Chertkov O."/>
            <person name="Brettin T."/>
            <person name="Bruce D."/>
            <person name="Han C."/>
            <person name="Tapia R."/>
            <person name="Gilna P."/>
            <person name="Schmutz J."/>
            <person name="Larimer F."/>
            <person name="Land M."/>
            <person name="Hauser L."/>
            <person name="Kyrpides N."/>
            <person name="Kim E."/>
            <person name="Stahl D."/>
            <person name="Richardson P."/>
        </authorList>
    </citation>
    <scope>NUCLEOTIDE SEQUENCE [LARGE SCALE GENOMIC DNA]</scope>
    <source>
        <strain evidence="3">EF01-2</strain>
    </source>
</reference>
<dbReference type="EMBL" id="CP000542">
    <property type="protein sequence ID" value="ABM56099.1"/>
    <property type="molecule type" value="Genomic_DNA"/>
</dbReference>
<protein>
    <submittedName>
        <fullName evidence="2">Uncharacterized protein</fullName>
    </submittedName>
</protein>
<proteinExistence type="predicted"/>
<name>A1WEP2_VEREI</name>
<dbReference type="HOGENOM" id="CLU_2426164_0_0_4"/>
<gene>
    <name evidence="2" type="ordered locus">Veis_0308</name>
</gene>
<dbReference type="Proteomes" id="UP000000374">
    <property type="component" value="Chromosome"/>
</dbReference>
<organism evidence="2 3">
    <name type="scientific">Verminephrobacter eiseniae (strain EF01-2)</name>
    <dbReference type="NCBI Taxonomy" id="391735"/>
    <lineage>
        <taxon>Bacteria</taxon>
        <taxon>Pseudomonadati</taxon>
        <taxon>Pseudomonadota</taxon>
        <taxon>Betaproteobacteria</taxon>
        <taxon>Burkholderiales</taxon>
        <taxon>Comamonadaceae</taxon>
        <taxon>Verminephrobacter</taxon>
    </lineage>
</organism>
<dbReference type="KEGG" id="vei:Veis_0308"/>
<dbReference type="AlphaFoldDB" id="A1WEP2"/>
<evidence type="ECO:0000313" key="2">
    <source>
        <dbReference type="EMBL" id="ABM56099.1"/>
    </source>
</evidence>
<evidence type="ECO:0000313" key="3">
    <source>
        <dbReference type="Proteomes" id="UP000000374"/>
    </source>
</evidence>